<dbReference type="Proteomes" id="UP000515512">
    <property type="component" value="Chromosome"/>
</dbReference>
<dbReference type="AlphaFoldDB" id="A0A7D6VC06"/>
<dbReference type="EMBL" id="CP059399">
    <property type="protein sequence ID" value="QLY32772.1"/>
    <property type="molecule type" value="Genomic_DNA"/>
</dbReference>
<reference evidence="1 2" key="1">
    <citation type="submission" date="2020-07" db="EMBL/GenBank/DDBJ databases">
        <authorList>
            <person name="Zhuang K."/>
            <person name="Ran Y."/>
        </authorList>
    </citation>
    <scope>NUCLEOTIDE SEQUENCE [LARGE SCALE GENOMIC DNA]</scope>
    <source>
        <strain evidence="1 2">WCH-YHL-001</strain>
    </source>
</reference>
<dbReference type="KEGG" id="nhu:H0264_11410"/>
<name>A0A7D6VC06_9NOCA</name>
<protein>
    <submittedName>
        <fullName evidence="1">Uncharacterized protein</fullName>
    </submittedName>
</protein>
<evidence type="ECO:0000313" key="2">
    <source>
        <dbReference type="Proteomes" id="UP000515512"/>
    </source>
</evidence>
<gene>
    <name evidence="1" type="ORF">H0264_11410</name>
</gene>
<accession>A0A7D6VC06</accession>
<organism evidence="1 2">
    <name type="scientific">Nocardia huaxiensis</name>
    <dbReference type="NCBI Taxonomy" id="2755382"/>
    <lineage>
        <taxon>Bacteria</taxon>
        <taxon>Bacillati</taxon>
        <taxon>Actinomycetota</taxon>
        <taxon>Actinomycetes</taxon>
        <taxon>Mycobacteriales</taxon>
        <taxon>Nocardiaceae</taxon>
        <taxon>Nocardia</taxon>
    </lineage>
</organism>
<sequence>MDLATVGKWNDTHLGSYVELLRARRRSLTEVLKTVKTKSELTGWTGAAGDSGRQRFTTLINSLTSDIAILDEVTRRWGDYPTQLAQIKKDHKDLLEFLSGHGATIDDSGQVAEPAPSNVNVDEIEQQAKAIILLADDIDNNAAATMRIVAEGTLI</sequence>
<evidence type="ECO:0000313" key="1">
    <source>
        <dbReference type="EMBL" id="QLY32772.1"/>
    </source>
</evidence>
<proteinExistence type="predicted"/>
<dbReference type="RefSeq" id="WP_181583937.1">
    <property type="nucleotide sequence ID" value="NZ_CP059399.1"/>
</dbReference>
<keyword evidence="2" id="KW-1185">Reference proteome</keyword>